<name>W4QE43_9BACI</name>
<keyword evidence="2" id="KW-1185">Reference proteome</keyword>
<dbReference type="InterPro" id="IPR023324">
    <property type="entry name" value="BH2638-like_sf"/>
</dbReference>
<dbReference type="SUPFAM" id="SSF158504">
    <property type="entry name" value="BH2638-like"/>
    <property type="match status" value="1"/>
</dbReference>
<reference evidence="1" key="1">
    <citation type="journal article" date="2014" name="Genome Announc.">
        <title>Draft Genome Sequences of Three Alkaliphilic Bacillus Strains, Bacillus wakoensis JCM 9140T, Bacillus akibai JCM 9157T, and Bacillus hemicellulosilyticus JCM 9152T.</title>
        <authorList>
            <person name="Yuki M."/>
            <person name="Oshima K."/>
            <person name="Suda W."/>
            <person name="Oshida Y."/>
            <person name="Kitamura K."/>
            <person name="Iida T."/>
            <person name="Hattori M."/>
            <person name="Ohkuma M."/>
        </authorList>
    </citation>
    <scope>NUCLEOTIDE SEQUENCE [LARGE SCALE GENOMIC DNA]</scope>
    <source>
        <strain evidence="1">JCM 9152</strain>
    </source>
</reference>
<gene>
    <name evidence="1" type="ORF">JCM9152_1305</name>
</gene>
<dbReference type="STRING" id="1236971.JCM9152_1305"/>
<dbReference type="RefSeq" id="WP_035341982.1">
    <property type="nucleotide sequence ID" value="NZ_BAUU01000007.1"/>
</dbReference>
<dbReference type="EMBL" id="BAUU01000007">
    <property type="protein sequence ID" value="GAE29918.1"/>
    <property type="molecule type" value="Genomic_DNA"/>
</dbReference>
<proteinExistence type="predicted"/>
<dbReference type="PIRSF" id="PIRSF037260">
    <property type="entry name" value="UPF0223"/>
    <property type="match status" value="1"/>
</dbReference>
<evidence type="ECO:0000313" key="2">
    <source>
        <dbReference type="Proteomes" id="UP000018895"/>
    </source>
</evidence>
<dbReference type="InterPro" id="IPR007920">
    <property type="entry name" value="UPF0223"/>
</dbReference>
<dbReference type="Pfam" id="PF05256">
    <property type="entry name" value="UPF0223"/>
    <property type="match status" value="1"/>
</dbReference>
<accession>W4QE43</accession>
<dbReference type="Proteomes" id="UP000018895">
    <property type="component" value="Unassembled WGS sequence"/>
</dbReference>
<dbReference type="AlphaFoldDB" id="W4QE43"/>
<comment type="caution">
    <text evidence="1">The sequence shown here is derived from an EMBL/GenBank/DDBJ whole genome shotgun (WGS) entry which is preliminary data.</text>
</comment>
<dbReference type="Gene3D" id="1.10.220.80">
    <property type="entry name" value="BH2638-like"/>
    <property type="match status" value="1"/>
</dbReference>
<evidence type="ECO:0000313" key="1">
    <source>
        <dbReference type="EMBL" id="GAE29918.1"/>
    </source>
</evidence>
<dbReference type="OrthoDB" id="1649074at2"/>
<dbReference type="NCBIfam" id="NF003353">
    <property type="entry name" value="PRK04387.1"/>
    <property type="match status" value="1"/>
</dbReference>
<protein>
    <submittedName>
        <fullName evidence="1">Uncharacterized protein</fullName>
    </submittedName>
</protein>
<sequence length="92" mass="11165">MDRSLPISLDWSSEEVVDVIQFFECIELTYKQPINRETILHKYRRFKEIVPSKSEEKTLCKQYDEEFNISTYQVVKRARESKDQMIKSERQK</sequence>
<organism evidence="1 2">
    <name type="scientific">Halalkalibacter hemicellulosilyticusJCM 9152</name>
    <dbReference type="NCBI Taxonomy" id="1236971"/>
    <lineage>
        <taxon>Bacteria</taxon>
        <taxon>Bacillati</taxon>
        <taxon>Bacillota</taxon>
        <taxon>Bacilli</taxon>
        <taxon>Bacillales</taxon>
        <taxon>Bacillaceae</taxon>
        <taxon>Halalkalibacter</taxon>
    </lineage>
</organism>